<evidence type="ECO:0000313" key="2">
    <source>
        <dbReference type="Proteomes" id="UP000055024"/>
    </source>
</evidence>
<feature type="non-terminal residue" evidence="1">
    <location>
        <position position="1"/>
    </location>
</feature>
<keyword evidence="2" id="KW-1185">Reference proteome</keyword>
<dbReference type="EMBL" id="JYDP01010588">
    <property type="protein sequence ID" value="KRY61761.1"/>
    <property type="molecule type" value="Genomic_DNA"/>
</dbReference>
<organism evidence="1 2">
    <name type="scientific">Trichinella zimbabwensis</name>
    <dbReference type="NCBI Taxonomy" id="268475"/>
    <lineage>
        <taxon>Eukaryota</taxon>
        <taxon>Metazoa</taxon>
        <taxon>Ecdysozoa</taxon>
        <taxon>Nematoda</taxon>
        <taxon>Enoplea</taxon>
        <taxon>Dorylaimia</taxon>
        <taxon>Trichinellida</taxon>
        <taxon>Trichinellidae</taxon>
        <taxon>Trichinella</taxon>
    </lineage>
</organism>
<dbReference type="AlphaFoldDB" id="A0A0V1DK25"/>
<reference evidence="1 2" key="1">
    <citation type="submission" date="2015-01" db="EMBL/GenBank/DDBJ databases">
        <title>Evolution of Trichinella species and genotypes.</title>
        <authorList>
            <person name="Korhonen P.K."/>
            <person name="Edoardo P."/>
            <person name="Giuseppe L.R."/>
            <person name="Gasser R.B."/>
        </authorList>
    </citation>
    <scope>NUCLEOTIDE SEQUENCE [LARGE SCALE GENOMIC DNA]</scope>
    <source>
        <strain evidence="1">ISS1029</strain>
    </source>
</reference>
<comment type="caution">
    <text evidence="1">The sequence shown here is derived from an EMBL/GenBank/DDBJ whole genome shotgun (WGS) entry which is preliminary data.</text>
</comment>
<sequence>LIVPGSLRNVRKMTFQIILAEMLLGWPRSCLGHPEKCKKRLFSKF</sequence>
<evidence type="ECO:0000313" key="1">
    <source>
        <dbReference type="EMBL" id="KRY61761.1"/>
    </source>
</evidence>
<accession>A0A0V1DK25</accession>
<gene>
    <name evidence="1" type="ORF">T11_13534</name>
</gene>
<dbReference type="Proteomes" id="UP000055024">
    <property type="component" value="Unassembled WGS sequence"/>
</dbReference>
<name>A0A0V1DK25_9BILA</name>
<protein>
    <submittedName>
        <fullName evidence="1">Uncharacterized protein</fullName>
    </submittedName>
</protein>
<proteinExistence type="predicted"/>